<proteinExistence type="predicted"/>
<dbReference type="KEGG" id="mets:DK389_16340"/>
<keyword evidence="4" id="KW-1185">Reference proteome</keyword>
<feature type="compositionally biased region" description="Basic and acidic residues" evidence="1">
    <location>
        <begin position="80"/>
        <end position="90"/>
    </location>
</feature>
<feature type="region of interest" description="Disordered" evidence="1">
    <location>
        <begin position="25"/>
        <end position="90"/>
    </location>
</feature>
<name>A0A2U8W6S3_9HYPH</name>
<protein>
    <recommendedName>
        <fullName evidence="5">PepSY domain-containing protein</fullName>
    </recommendedName>
</protein>
<dbReference type="EMBL" id="CP029550">
    <property type="protein sequence ID" value="AWN41783.1"/>
    <property type="molecule type" value="Genomic_DNA"/>
</dbReference>
<feature type="chain" id="PRO_5015912437" description="PepSY domain-containing protein" evidence="2">
    <location>
        <begin position="22"/>
        <end position="128"/>
    </location>
</feature>
<accession>A0A2U8W6S3</accession>
<dbReference type="Proteomes" id="UP000245926">
    <property type="component" value="Chromosome"/>
</dbReference>
<gene>
    <name evidence="3" type="ORF">DK389_16340</name>
</gene>
<dbReference type="AlphaFoldDB" id="A0A2U8W6S3"/>
<evidence type="ECO:0000313" key="3">
    <source>
        <dbReference type="EMBL" id="AWN41783.1"/>
    </source>
</evidence>
<keyword evidence="2" id="KW-0732">Signal</keyword>
<reference evidence="4" key="1">
    <citation type="submission" date="2018-05" db="EMBL/GenBank/DDBJ databases">
        <title>Complete Genome Sequence of Methylobacterium sp. 17SD2-17.</title>
        <authorList>
            <person name="Srinivasan S."/>
        </authorList>
    </citation>
    <scope>NUCLEOTIDE SEQUENCE [LARGE SCALE GENOMIC DNA]</scope>
    <source>
        <strain evidence="4">17SD2-17</strain>
    </source>
</reference>
<dbReference type="RefSeq" id="WP_109891125.1">
    <property type="nucleotide sequence ID" value="NZ_CP029550.1"/>
</dbReference>
<evidence type="ECO:0000256" key="2">
    <source>
        <dbReference type="SAM" id="SignalP"/>
    </source>
</evidence>
<feature type="signal peptide" evidence="2">
    <location>
        <begin position="1"/>
        <end position="21"/>
    </location>
</feature>
<organism evidence="3 4">
    <name type="scientific">Methylobacterium durans</name>
    <dbReference type="NCBI Taxonomy" id="2202825"/>
    <lineage>
        <taxon>Bacteria</taxon>
        <taxon>Pseudomonadati</taxon>
        <taxon>Pseudomonadota</taxon>
        <taxon>Alphaproteobacteria</taxon>
        <taxon>Hyphomicrobiales</taxon>
        <taxon>Methylobacteriaceae</taxon>
        <taxon>Methylobacterium</taxon>
    </lineage>
</organism>
<dbReference type="OrthoDB" id="7376531at2"/>
<feature type="compositionally biased region" description="Polar residues" evidence="1">
    <location>
        <begin position="38"/>
        <end position="48"/>
    </location>
</feature>
<sequence length="128" mass="13369">MRPTLTSLAMLTLLSAAPAVAQTTVTGKPATGAETSEKSGGQQSVTRPNTDRPDASNPATTGKASSAKLEEGSNSFTEAQTRKRLEDAGYKEVKDLKKDDKGIWRGTAMLNGKSVNVGVDFKGNVAAQ</sequence>
<evidence type="ECO:0000313" key="4">
    <source>
        <dbReference type="Proteomes" id="UP000245926"/>
    </source>
</evidence>
<evidence type="ECO:0000256" key="1">
    <source>
        <dbReference type="SAM" id="MobiDB-lite"/>
    </source>
</evidence>
<evidence type="ECO:0008006" key="5">
    <source>
        <dbReference type="Google" id="ProtNLM"/>
    </source>
</evidence>